<name>A0A087GFN4_ARAAL</name>
<evidence type="ECO:0000256" key="5">
    <source>
        <dbReference type="ARBA" id="ARBA00022679"/>
    </source>
</evidence>
<dbReference type="GO" id="GO:0090486">
    <property type="term" value="F:small RNA 2'-O-methyltransferase activity"/>
    <property type="evidence" value="ECO:0007669"/>
    <property type="project" value="UniProtKB-EC"/>
</dbReference>
<evidence type="ECO:0000313" key="14">
    <source>
        <dbReference type="Proteomes" id="UP000029120"/>
    </source>
</evidence>
<evidence type="ECO:0000256" key="7">
    <source>
        <dbReference type="ARBA" id="ARBA00022723"/>
    </source>
</evidence>
<gene>
    <name evidence="13" type="ordered locus">AALP_Aa7g033300</name>
</gene>
<keyword evidence="9" id="KW-0694">RNA-binding</keyword>
<dbReference type="GO" id="GO:0003723">
    <property type="term" value="F:RNA binding"/>
    <property type="evidence" value="ECO:0007669"/>
    <property type="project" value="UniProtKB-KW"/>
</dbReference>
<proteinExistence type="inferred from homology"/>
<evidence type="ECO:0000313" key="13">
    <source>
        <dbReference type="EMBL" id="KFK28686.1"/>
    </source>
</evidence>
<dbReference type="AlphaFoldDB" id="A0A087GFN4"/>
<dbReference type="Proteomes" id="UP000029120">
    <property type="component" value="Chromosome 7"/>
</dbReference>
<accession>A0A087GFN4</accession>
<keyword evidence="4" id="KW-0489">Methyltransferase</keyword>
<dbReference type="eggNOG" id="KOG1045">
    <property type="taxonomic scope" value="Eukaryota"/>
</dbReference>
<evidence type="ECO:0000256" key="2">
    <source>
        <dbReference type="ARBA" id="ARBA00009026"/>
    </source>
</evidence>
<dbReference type="GO" id="GO:0046872">
    <property type="term" value="F:metal ion binding"/>
    <property type="evidence" value="ECO:0007669"/>
    <property type="project" value="UniProtKB-KW"/>
</dbReference>
<dbReference type="GO" id="GO:0005737">
    <property type="term" value="C:cytoplasm"/>
    <property type="evidence" value="ECO:0007669"/>
    <property type="project" value="TreeGrafter"/>
</dbReference>
<dbReference type="Gramene" id="KFK28686">
    <property type="protein sequence ID" value="KFK28686"/>
    <property type="gene ID" value="AALP_AA7G033300"/>
</dbReference>
<comment type="catalytic activity">
    <reaction evidence="12">
        <text>small RNA 3'-end nucleotide + S-adenosyl-L-methionine = small RNA 3'-end 2'-O-methylnucleotide + S-adenosyl-L-homocysteine + H(+)</text>
        <dbReference type="Rhea" id="RHEA:37887"/>
        <dbReference type="Rhea" id="RHEA-COMP:10415"/>
        <dbReference type="Rhea" id="RHEA-COMP:10416"/>
        <dbReference type="ChEBI" id="CHEBI:15378"/>
        <dbReference type="ChEBI" id="CHEBI:57856"/>
        <dbReference type="ChEBI" id="CHEBI:59789"/>
        <dbReference type="ChEBI" id="CHEBI:74896"/>
        <dbReference type="ChEBI" id="CHEBI:74898"/>
        <dbReference type="EC" id="2.1.1.386"/>
    </reaction>
</comment>
<dbReference type="InterPro" id="IPR029063">
    <property type="entry name" value="SAM-dependent_MTases_sf"/>
</dbReference>
<evidence type="ECO:0000256" key="12">
    <source>
        <dbReference type="ARBA" id="ARBA00048418"/>
    </source>
</evidence>
<sequence length="217" mass="24408">MNSKNSFNIHLQTLFNTSVFIRVDFGCGSGSLLDSLLDCSTSLQNIIGVDISQKGLSRAAKMLHSKLNKGTCNLKSIILYDGSILEFDSRLHDIDIGTCVESKPINFGETVLSLFRPKILIVSTPNYEYNTIIQGFAPDHQEDKSKSHKPKFRNHDHKFEWTREQFNKWASKLAKLHNYSVEFSGVGGGYVQYGKPNAQCSLIKSFVNGERKGRQID</sequence>
<comment type="cofactor">
    <cofactor evidence="1">
        <name>Mg(2+)</name>
        <dbReference type="ChEBI" id="CHEBI:18420"/>
    </cofactor>
</comment>
<dbReference type="PANTHER" id="PTHR21404">
    <property type="entry name" value="HEN1"/>
    <property type="match status" value="1"/>
</dbReference>
<reference evidence="14" key="1">
    <citation type="journal article" date="2015" name="Nat. Plants">
        <title>Genome expansion of Arabis alpina linked with retrotransposition and reduced symmetric DNA methylation.</title>
        <authorList>
            <person name="Willing E.M."/>
            <person name="Rawat V."/>
            <person name="Mandakova T."/>
            <person name="Maumus F."/>
            <person name="James G.V."/>
            <person name="Nordstroem K.J."/>
            <person name="Becker C."/>
            <person name="Warthmann N."/>
            <person name="Chica C."/>
            <person name="Szarzynska B."/>
            <person name="Zytnicki M."/>
            <person name="Albani M.C."/>
            <person name="Kiefer C."/>
            <person name="Bergonzi S."/>
            <person name="Castaings L."/>
            <person name="Mateos J.L."/>
            <person name="Berns M.C."/>
            <person name="Bujdoso N."/>
            <person name="Piofczyk T."/>
            <person name="de Lorenzo L."/>
            <person name="Barrero-Sicilia C."/>
            <person name="Mateos I."/>
            <person name="Piednoel M."/>
            <person name="Hagmann J."/>
            <person name="Chen-Min-Tao R."/>
            <person name="Iglesias-Fernandez R."/>
            <person name="Schuster S.C."/>
            <person name="Alonso-Blanco C."/>
            <person name="Roudier F."/>
            <person name="Carbonero P."/>
            <person name="Paz-Ares J."/>
            <person name="Davis S.J."/>
            <person name="Pecinka A."/>
            <person name="Quesneville H."/>
            <person name="Colot V."/>
            <person name="Lysak M.A."/>
            <person name="Weigel D."/>
            <person name="Coupland G."/>
            <person name="Schneeberger K."/>
        </authorList>
    </citation>
    <scope>NUCLEOTIDE SEQUENCE [LARGE SCALE GENOMIC DNA]</scope>
    <source>
        <strain evidence="14">cv. Pajares</strain>
    </source>
</reference>
<evidence type="ECO:0000256" key="6">
    <source>
        <dbReference type="ARBA" id="ARBA00022691"/>
    </source>
</evidence>
<dbReference type="PANTHER" id="PTHR21404:SF3">
    <property type="entry name" value="SMALL RNA 2'-O-METHYLTRANSFERASE"/>
    <property type="match status" value="1"/>
</dbReference>
<evidence type="ECO:0000256" key="3">
    <source>
        <dbReference type="ARBA" id="ARBA00021330"/>
    </source>
</evidence>
<dbReference type="GO" id="GO:0001510">
    <property type="term" value="P:RNA methylation"/>
    <property type="evidence" value="ECO:0007669"/>
    <property type="project" value="InterPro"/>
</dbReference>
<dbReference type="InterPro" id="IPR026610">
    <property type="entry name" value="Hen1"/>
</dbReference>
<evidence type="ECO:0000256" key="1">
    <source>
        <dbReference type="ARBA" id="ARBA00001946"/>
    </source>
</evidence>
<keyword evidence="14" id="KW-1185">Reference proteome</keyword>
<dbReference type="Gene3D" id="3.40.50.150">
    <property type="entry name" value="Vaccinia Virus protein VP39"/>
    <property type="match status" value="1"/>
</dbReference>
<dbReference type="GO" id="GO:0030422">
    <property type="term" value="P:siRNA processing"/>
    <property type="evidence" value="ECO:0007669"/>
    <property type="project" value="TreeGrafter"/>
</dbReference>
<keyword evidence="5" id="KW-0808">Transferase</keyword>
<dbReference type="EC" id="2.1.1.386" evidence="11"/>
<evidence type="ECO:0000256" key="9">
    <source>
        <dbReference type="ARBA" id="ARBA00022884"/>
    </source>
</evidence>
<protein>
    <recommendedName>
        <fullName evidence="3">Small RNA 2'-O-methyltransferase</fullName>
        <ecNumber evidence="11">2.1.1.386</ecNumber>
    </recommendedName>
</protein>
<comment type="similarity">
    <text evidence="2">Belongs to the methyltransferase superfamily. HEN1 family.</text>
</comment>
<keyword evidence="8" id="KW-0460">Magnesium</keyword>
<dbReference type="OrthoDB" id="2154311at2759"/>
<keyword evidence="10" id="KW-0943">RNA-mediated gene silencing</keyword>
<evidence type="ECO:0000256" key="10">
    <source>
        <dbReference type="ARBA" id="ARBA00023158"/>
    </source>
</evidence>
<keyword evidence="6" id="KW-0949">S-adenosyl-L-methionine</keyword>
<dbReference type="SUPFAM" id="SSF53335">
    <property type="entry name" value="S-adenosyl-L-methionine-dependent methyltransferases"/>
    <property type="match status" value="1"/>
</dbReference>
<dbReference type="EMBL" id="CM002875">
    <property type="protein sequence ID" value="KFK28686.1"/>
    <property type="molecule type" value="Genomic_DNA"/>
</dbReference>
<evidence type="ECO:0000256" key="11">
    <source>
        <dbReference type="ARBA" id="ARBA00035025"/>
    </source>
</evidence>
<keyword evidence="7" id="KW-0479">Metal-binding</keyword>
<evidence type="ECO:0000256" key="8">
    <source>
        <dbReference type="ARBA" id="ARBA00022842"/>
    </source>
</evidence>
<dbReference type="GO" id="GO:0005634">
    <property type="term" value="C:nucleus"/>
    <property type="evidence" value="ECO:0007669"/>
    <property type="project" value="TreeGrafter"/>
</dbReference>
<evidence type="ECO:0000256" key="4">
    <source>
        <dbReference type="ARBA" id="ARBA00022603"/>
    </source>
</evidence>
<organism evidence="13 14">
    <name type="scientific">Arabis alpina</name>
    <name type="common">Alpine rock-cress</name>
    <dbReference type="NCBI Taxonomy" id="50452"/>
    <lineage>
        <taxon>Eukaryota</taxon>
        <taxon>Viridiplantae</taxon>
        <taxon>Streptophyta</taxon>
        <taxon>Embryophyta</taxon>
        <taxon>Tracheophyta</taxon>
        <taxon>Spermatophyta</taxon>
        <taxon>Magnoliopsida</taxon>
        <taxon>eudicotyledons</taxon>
        <taxon>Gunneridae</taxon>
        <taxon>Pentapetalae</taxon>
        <taxon>rosids</taxon>
        <taxon>malvids</taxon>
        <taxon>Brassicales</taxon>
        <taxon>Brassicaceae</taxon>
        <taxon>Arabideae</taxon>
        <taxon>Arabis</taxon>
    </lineage>
</organism>